<dbReference type="SUPFAM" id="SSF53720">
    <property type="entry name" value="ALDH-like"/>
    <property type="match status" value="1"/>
</dbReference>
<dbReference type="InterPro" id="IPR015590">
    <property type="entry name" value="Aldehyde_DH_dom"/>
</dbReference>
<dbReference type="Gene3D" id="3.40.309.10">
    <property type="entry name" value="Aldehyde Dehydrogenase, Chain A, domain 2"/>
    <property type="match status" value="1"/>
</dbReference>
<keyword evidence="7" id="KW-1185">Reference proteome</keyword>
<dbReference type="FunFam" id="3.40.309.10:FF:000012">
    <property type="entry name" value="Betaine aldehyde dehydrogenase"/>
    <property type="match status" value="1"/>
</dbReference>
<comment type="caution">
    <text evidence="6">The sequence shown here is derived from an EMBL/GenBank/DDBJ whole genome shotgun (WGS) entry which is preliminary data.</text>
</comment>
<evidence type="ECO:0000313" key="7">
    <source>
        <dbReference type="Proteomes" id="UP000027446"/>
    </source>
</evidence>
<dbReference type="PROSITE" id="PS00687">
    <property type="entry name" value="ALDEHYDE_DEHYDR_GLU"/>
    <property type="match status" value="1"/>
</dbReference>
<evidence type="ECO:0000259" key="5">
    <source>
        <dbReference type="Pfam" id="PF00171"/>
    </source>
</evidence>
<evidence type="ECO:0000256" key="3">
    <source>
        <dbReference type="PROSITE-ProRule" id="PRU10007"/>
    </source>
</evidence>
<dbReference type="AlphaFoldDB" id="A0A069E7K5"/>
<feature type="active site" evidence="3">
    <location>
        <position position="157"/>
    </location>
</feature>
<dbReference type="EMBL" id="ARYH01000001">
    <property type="protein sequence ID" value="KCZ86047.1"/>
    <property type="molecule type" value="Genomic_DNA"/>
</dbReference>
<organism evidence="6 7">
    <name type="scientific">Hyphomonas adhaerens MHS-3</name>
    <dbReference type="NCBI Taxonomy" id="1280949"/>
    <lineage>
        <taxon>Bacteria</taxon>
        <taxon>Pseudomonadati</taxon>
        <taxon>Pseudomonadota</taxon>
        <taxon>Alphaproteobacteria</taxon>
        <taxon>Hyphomonadales</taxon>
        <taxon>Hyphomonadaceae</taxon>
        <taxon>Hyphomonas</taxon>
    </lineage>
</organism>
<feature type="domain" description="Aldehyde dehydrogenase" evidence="5">
    <location>
        <begin position="2"/>
        <end position="383"/>
    </location>
</feature>
<dbReference type="STRING" id="1280949.HAD_10180"/>
<dbReference type="InterPro" id="IPR016162">
    <property type="entry name" value="Ald_DH_N"/>
</dbReference>
<dbReference type="Pfam" id="PF00171">
    <property type="entry name" value="Aldedh"/>
    <property type="match status" value="1"/>
</dbReference>
<evidence type="ECO:0000256" key="2">
    <source>
        <dbReference type="ARBA" id="ARBA00023002"/>
    </source>
</evidence>
<dbReference type="InterPro" id="IPR016163">
    <property type="entry name" value="Ald_DH_C"/>
</dbReference>
<proteinExistence type="inferred from homology"/>
<gene>
    <name evidence="6" type="ORF">HAD_10180</name>
</gene>
<keyword evidence="2 4" id="KW-0560">Oxidoreductase</keyword>
<evidence type="ECO:0000313" key="6">
    <source>
        <dbReference type="EMBL" id="KCZ86047.1"/>
    </source>
</evidence>
<accession>A0A069E7K5</accession>
<evidence type="ECO:0000256" key="4">
    <source>
        <dbReference type="RuleBase" id="RU003345"/>
    </source>
</evidence>
<dbReference type="GO" id="GO:0016620">
    <property type="term" value="F:oxidoreductase activity, acting on the aldehyde or oxo group of donors, NAD or NADP as acceptor"/>
    <property type="evidence" value="ECO:0007669"/>
    <property type="project" value="InterPro"/>
</dbReference>
<reference evidence="6 7" key="1">
    <citation type="journal article" date="2014" name="Antonie Van Leeuwenhoek">
        <title>Hyphomonas beringensis sp. nov. and Hyphomonas chukchiensis sp. nov., isolated from surface seawater of the Bering Sea and Chukchi Sea.</title>
        <authorList>
            <person name="Li C."/>
            <person name="Lai Q."/>
            <person name="Li G."/>
            <person name="Dong C."/>
            <person name="Wang J."/>
            <person name="Liao Y."/>
            <person name="Shao Z."/>
        </authorList>
    </citation>
    <scope>NUCLEOTIDE SEQUENCE [LARGE SCALE GENOMIC DNA]</scope>
    <source>
        <strain evidence="6 7">MHS-3</strain>
    </source>
</reference>
<dbReference type="InterPro" id="IPR029510">
    <property type="entry name" value="Ald_DH_CS_GLU"/>
</dbReference>
<dbReference type="PATRIC" id="fig|1280949.3.peg.2083"/>
<evidence type="ECO:0000256" key="1">
    <source>
        <dbReference type="ARBA" id="ARBA00009986"/>
    </source>
</evidence>
<sequence>MGMPAQASPDVIASSAEYFTYYGGLAPSVLGDTIPVDEGTFAYTLYEPYGVVGIITPWNAPLNQAARSVAPALAAGNTIVLKPSEYTSVATVELARIASEAGLPAGVLNVVTGTGPDVGEPLVRHRGIEKIGFTGSVPTGARIGAIAGERIVPATLELGGKSPDIVFADAKLEVAVPQVLFGFIANSGQICTSGTRIIVERSIHDKLAEMLAAAARRIPIGVEKPFPCLGPIANRMQYEKVLNYFESANAEGAQLITGGCPARGEGLEGGLYIEPTIYTDVTPDMKIVREEIFGPVGVLIPFDTEDEAIAIANDTEYGLAAGVWSQNASRVHRVAARLQAGTVYINTWHAQAVEVPTGGYKRSGIGRERGLSAIKSYMQTKNVTQKLV</sequence>
<comment type="similarity">
    <text evidence="1 4">Belongs to the aldehyde dehydrogenase family.</text>
</comment>
<name>A0A069E7K5_9PROT</name>
<dbReference type="InterPro" id="IPR016161">
    <property type="entry name" value="Ald_DH/histidinol_DH"/>
</dbReference>
<dbReference type="Proteomes" id="UP000027446">
    <property type="component" value="Unassembled WGS sequence"/>
</dbReference>
<protein>
    <submittedName>
        <fullName evidence="6">Benzaldehyde dehydrogenase</fullName>
    </submittedName>
</protein>
<dbReference type="Gene3D" id="3.40.605.10">
    <property type="entry name" value="Aldehyde Dehydrogenase, Chain A, domain 1"/>
    <property type="match status" value="1"/>
</dbReference>
<dbReference type="PANTHER" id="PTHR11699">
    <property type="entry name" value="ALDEHYDE DEHYDROGENASE-RELATED"/>
    <property type="match status" value="1"/>
</dbReference>
<dbReference type="eggNOG" id="COG1012">
    <property type="taxonomic scope" value="Bacteria"/>
</dbReference>